<organism evidence="2 3">
    <name type="scientific">Neisseria subflava</name>
    <dbReference type="NCBI Taxonomy" id="28449"/>
    <lineage>
        <taxon>Bacteria</taxon>
        <taxon>Pseudomonadati</taxon>
        <taxon>Pseudomonadota</taxon>
        <taxon>Betaproteobacteria</taxon>
        <taxon>Neisseriales</taxon>
        <taxon>Neisseriaceae</taxon>
        <taxon>Neisseria</taxon>
    </lineage>
</organism>
<name>A0A9X9N6W2_NEISU</name>
<evidence type="ECO:0000313" key="2">
    <source>
        <dbReference type="EMBL" id="UTG75634.1"/>
    </source>
</evidence>
<gene>
    <name evidence="2" type="ORF">KCG53_11475</name>
</gene>
<evidence type="ECO:0000259" key="1">
    <source>
        <dbReference type="Pfam" id="PF14410"/>
    </source>
</evidence>
<dbReference type="AlphaFoldDB" id="A0A9X9N6W2"/>
<accession>A0A9X9N6W2</accession>
<sequence>MPFVFIHYKKNILSQYDQVSDNVLLHKETGEIVNGPFDIGHIPGWEHRRLEEAAKKLGLTRQEFNDYVNSRPNIFRLENRSENRSHRNEMPGKGNILDIKQDMRNFMNGGK</sequence>
<proteinExistence type="predicted"/>
<reference evidence="2" key="1">
    <citation type="submission" date="2021-04" db="EMBL/GenBank/DDBJ databases">
        <title>Characterizing Neisseria spp. as novel respiratory pathobionts in bronchiectasis.</title>
        <authorList>
            <person name="Li L."/>
            <person name="Mac Aogain M."/>
            <person name="Xu T."/>
            <person name="Jaggi T.K."/>
            <person name="Chan L.Y."/>
            <person name="Keir H.R."/>
            <person name="Dicker A.J."/>
            <person name="Qu J."/>
            <person name="Liu Y."/>
            <person name="Chen H.S."/>
            <person name="Koh M.S."/>
            <person name="Ong T.H."/>
            <person name="Lim A.Y.H."/>
            <person name="Abisheganaden J."/>
            <person name="Low T.B."/>
            <person name="Oliver B.G."/>
            <person name="Tan N.S."/>
            <person name="Fang M."/>
            <person name="Chalmers J.D."/>
            <person name="Chotirmall S.H."/>
        </authorList>
    </citation>
    <scope>NUCLEOTIDE SEQUENCE</scope>
    <source>
        <strain evidence="2">CG0073</strain>
    </source>
</reference>
<evidence type="ECO:0000313" key="3">
    <source>
        <dbReference type="Proteomes" id="UP001057336"/>
    </source>
</evidence>
<dbReference type="EMBL" id="CP073118">
    <property type="protein sequence ID" value="UTG75634.1"/>
    <property type="molecule type" value="Genomic_DNA"/>
</dbReference>
<feature type="domain" description="Toxin YqcG C-terminal" evidence="1">
    <location>
        <begin position="31"/>
        <end position="89"/>
    </location>
</feature>
<protein>
    <submittedName>
        <fullName evidence="2">HNH/ENDO VII family nuclease</fullName>
    </submittedName>
</protein>
<dbReference type="Proteomes" id="UP001057336">
    <property type="component" value="Chromosome"/>
</dbReference>
<dbReference type="InterPro" id="IPR026835">
    <property type="entry name" value="YqcG_C"/>
</dbReference>
<dbReference type="Pfam" id="PF14410">
    <property type="entry name" value="GH-E"/>
    <property type="match status" value="1"/>
</dbReference>